<evidence type="ECO:0000313" key="4">
    <source>
        <dbReference type="EMBL" id="GMN59415.1"/>
    </source>
</evidence>
<dbReference type="EMBL" id="BTGU01000087">
    <property type="protein sequence ID" value="GMN59415.1"/>
    <property type="molecule type" value="Genomic_DNA"/>
</dbReference>
<feature type="region of interest" description="Disordered" evidence="3">
    <location>
        <begin position="295"/>
        <end position="331"/>
    </location>
</feature>
<name>A0AA88DQ32_FICCA</name>
<evidence type="ECO:0000256" key="3">
    <source>
        <dbReference type="SAM" id="MobiDB-lite"/>
    </source>
</evidence>
<dbReference type="SUPFAM" id="SSF48452">
    <property type="entry name" value="TPR-like"/>
    <property type="match status" value="1"/>
</dbReference>
<feature type="compositionally biased region" description="Polar residues" evidence="3">
    <location>
        <begin position="317"/>
        <end position="328"/>
    </location>
</feature>
<dbReference type="AlphaFoldDB" id="A0AA88DQ32"/>
<evidence type="ECO:0000256" key="1">
    <source>
        <dbReference type="ARBA" id="ARBA00022737"/>
    </source>
</evidence>
<keyword evidence="5" id="KW-1185">Reference proteome</keyword>
<dbReference type="InterPro" id="IPR011990">
    <property type="entry name" value="TPR-like_helical_dom_sf"/>
</dbReference>
<accession>A0AA88DQ32</accession>
<sequence>MSETKPEDMAVLLRSYELRLLRCTLPPSPSPSPPPPSDHAHGHHTLHSLISDILVSIEAGRYLDALASPAASCLVFGLHDSPLDDSAECADCVYAEFLGRAESFLGEEENDDEERGFRVAVVMCIAVAAFLGFVQCNMIGPTEGLPKCPLPLYIVFTKMLLMRTKDLLSEGFRSISWWLARIILTQQRILDERSSSLFDLLQVFTRETLHHFGTLDKLTSYWGATLHNNEGLQLVSMIYLEAGIMEYAYGRVDSCRLHFESAEAAAGLELSVTGVLGFRTLHQVEPKAQMVLVANRSSSNSDTNCQSDSSGHHKQDSNNNHKSSNLHQSETHEASDVLITPKLLENENGQVIKEEAIQVGGTAVPLSAIQQAIILAKCLLIEKSTRHDDMQRWDMAPYIEAIDSQQMSCFTIRCCCDILRIRWESTRSRTKERALMMMDKLVQGLYEPSPGVAQRIPLCYGVYIPTIASLRKEYGELLVRCGLIGEAVKTFEDLELWDNLILCYQLMEKKAAAVDLIKARLSVMPNDPRLWCSLGDVTNNDDCYEKALEVSNNRSARAKRSLARGAYNRGEYETSKVLWESAMALNSLYPDG</sequence>
<dbReference type="Gene3D" id="1.25.40.10">
    <property type="entry name" value="Tetratricopeptide repeat domain"/>
    <property type="match status" value="1"/>
</dbReference>
<protein>
    <submittedName>
        <fullName evidence="4">Uncharacterized protein</fullName>
    </submittedName>
</protein>
<evidence type="ECO:0000313" key="5">
    <source>
        <dbReference type="Proteomes" id="UP001187192"/>
    </source>
</evidence>
<dbReference type="PANTHER" id="PTHR16193:SF0">
    <property type="entry name" value="TETRATRICOPEPTIDE REPEAT PROTEIN 27"/>
    <property type="match status" value="1"/>
</dbReference>
<keyword evidence="1" id="KW-0677">Repeat</keyword>
<gene>
    <name evidence="4" type="ORF">TIFTF001_028502</name>
</gene>
<comment type="caution">
    <text evidence="4">The sequence shown here is derived from an EMBL/GenBank/DDBJ whole genome shotgun (WGS) entry which is preliminary data.</text>
</comment>
<organism evidence="4 5">
    <name type="scientific">Ficus carica</name>
    <name type="common">Common fig</name>
    <dbReference type="NCBI Taxonomy" id="3494"/>
    <lineage>
        <taxon>Eukaryota</taxon>
        <taxon>Viridiplantae</taxon>
        <taxon>Streptophyta</taxon>
        <taxon>Embryophyta</taxon>
        <taxon>Tracheophyta</taxon>
        <taxon>Spermatophyta</taxon>
        <taxon>Magnoliopsida</taxon>
        <taxon>eudicotyledons</taxon>
        <taxon>Gunneridae</taxon>
        <taxon>Pentapetalae</taxon>
        <taxon>rosids</taxon>
        <taxon>fabids</taxon>
        <taxon>Rosales</taxon>
        <taxon>Moraceae</taxon>
        <taxon>Ficeae</taxon>
        <taxon>Ficus</taxon>
    </lineage>
</organism>
<dbReference type="InterPro" id="IPR044244">
    <property type="entry name" value="TTC27/Emw1"/>
</dbReference>
<reference evidence="4" key="1">
    <citation type="submission" date="2023-07" db="EMBL/GenBank/DDBJ databases">
        <title>draft genome sequence of fig (Ficus carica).</title>
        <authorList>
            <person name="Takahashi T."/>
            <person name="Nishimura K."/>
        </authorList>
    </citation>
    <scope>NUCLEOTIDE SEQUENCE</scope>
</reference>
<proteinExistence type="predicted"/>
<dbReference type="PANTHER" id="PTHR16193">
    <property type="entry name" value="TETRATRICOPEPTIDE REPEAT PROTEIN 27"/>
    <property type="match status" value="1"/>
</dbReference>
<feature type="compositionally biased region" description="Polar residues" evidence="3">
    <location>
        <begin position="295"/>
        <end position="309"/>
    </location>
</feature>
<keyword evidence="2" id="KW-0802">TPR repeat</keyword>
<dbReference type="Proteomes" id="UP001187192">
    <property type="component" value="Unassembled WGS sequence"/>
</dbReference>
<evidence type="ECO:0000256" key="2">
    <source>
        <dbReference type="ARBA" id="ARBA00022803"/>
    </source>
</evidence>